<name>A0ABY6D8X0_9RHOB</name>
<dbReference type="CDD" id="cd01335">
    <property type="entry name" value="Radical_SAM"/>
    <property type="match status" value="1"/>
</dbReference>
<feature type="domain" description="Elp3/MiaA/NifB-like radical SAM core" evidence="6">
    <location>
        <begin position="267"/>
        <end position="481"/>
    </location>
</feature>
<evidence type="ECO:0000256" key="5">
    <source>
        <dbReference type="ARBA" id="ARBA00023014"/>
    </source>
</evidence>
<evidence type="ECO:0000313" key="8">
    <source>
        <dbReference type="Proteomes" id="UP001064087"/>
    </source>
</evidence>
<evidence type="ECO:0000259" key="6">
    <source>
        <dbReference type="SMART" id="SM00729"/>
    </source>
</evidence>
<comment type="cofactor">
    <cofactor evidence="1">
        <name>[4Fe-4S] cluster</name>
        <dbReference type="ChEBI" id="CHEBI:49883"/>
    </cofactor>
</comment>
<dbReference type="InterPro" id="IPR013785">
    <property type="entry name" value="Aldolase_TIM"/>
</dbReference>
<protein>
    <submittedName>
        <fullName evidence="7">RiPP maturation radical SAM C-methyltransferase</fullName>
    </submittedName>
</protein>
<proteinExistence type="predicted"/>
<gene>
    <name evidence="7" type="ORF">N7U68_15935</name>
</gene>
<keyword evidence="8" id="KW-1185">Reference proteome</keyword>
<dbReference type="SFLD" id="SFLDS00029">
    <property type="entry name" value="Radical_SAM"/>
    <property type="match status" value="1"/>
</dbReference>
<evidence type="ECO:0000256" key="4">
    <source>
        <dbReference type="ARBA" id="ARBA00023004"/>
    </source>
</evidence>
<dbReference type="Gene3D" id="3.40.50.280">
    <property type="entry name" value="Cobalamin-binding domain"/>
    <property type="match status" value="1"/>
</dbReference>
<evidence type="ECO:0000256" key="1">
    <source>
        <dbReference type="ARBA" id="ARBA00001966"/>
    </source>
</evidence>
<dbReference type="Gene3D" id="3.20.20.70">
    <property type="entry name" value="Aldolase class I"/>
    <property type="match status" value="1"/>
</dbReference>
<dbReference type="PANTHER" id="PTHR43409:SF7">
    <property type="entry name" value="BLL1977 PROTEIN"/>
    <property type="match status" value="1"/>
</dbReference>
<dbReference type="SFLD" id="SFLDG01082">
    <property type="entry name" value="B12-binding_domain_containing"/>
    <property type="match status" value="1"/>
</dbReference>
<dbReference type="Pfam" id="PF04055">
    <property type="entry name" value="Radical_SAM"/>
    <property type="match status" value="1"/>
</dbReference>
<evidence type="ECO:0000313" key="7">
    <source>
        <dbReference type="EMBL" id="UXX82571.1"/>
    </source>
</evidence>
<keyword evidence="5" id="KW-0411">Iron-sulfur</keyword>
<dbReference type="SUPFAM" id="SSF102114">
    <property type="entry name" value="Radical SAM enzymes"/>
    <property type="match status" value="1"/>
</dbReference>
<dbReference type="RefSeq" id="WP_263047451.1">
    <property type="nucleotide sequence ID" value="NZ_CP106738.1"/>
</dbReference>
<dbReference type="InterPro" id="IPR051198">
    <property type="entry name" value="BchE-like"/>
</dbReference>
<dbReference type="EMBL" id="CP106738">
    <property type="protein sequence ID" value="UXX82571.1"/>
    <property type="molecule type" value="Genomic_DNA"/>
</dbReference>
<dbReference type="SMART" id="SM00729">
    <property type="entry name" value="Elp3"/>
    <property type="match status" value="1"/>
</dbReference>
<dbReference type="NCBIfam" id="TIGR03975">
    <property type="entry name" value="rSAM_ocin_1"/>
    <property type="match status" value="1"/>
</dbReference>
<keyword evidence="4" id="KW-0408">Iron</keyword>
<dbReference type="SFLD" id="SFLDF00324">
    <property type="entry name" value="bacteriocin_maturation"/>
    <property type="match status" value="1"/>
</dbReference>
<keyword evidence="3" id="KW-0479">Metal-binding</keyword>
<evidence type="ECO:0000256" key="2">
    <source>
        <dbReference type="ARBA" id="ARBA00022691"/>
    </source>
</evidence>
<organism evidence="7 8">
    <name type="scientific">Roseovarius pelagicus</name>
    <dbReference type="NCBI Taxonomy" id="2980108"/>
    <lineage>
        <taxon>Bacteria</taxon>
        <taxon>Pseudomonadati</taxon>
        <taxon>Pseudomonadota</taxon>
        <taxon>Alphaproteobacteria</taxon>
        <taxon>Rhodobacterales</taxon>
        <taxon>Roseobacteraceae</taxon>
        <taxon>Roseovarius</taxon>
    </lineage>
</organism>
<dbReference type="InterPro" id="IPR007197">
    <property type="entry name" value="rSAM"/>
</dbReference>
<accession>A0ABY6D8X0</accession>
<dbReference type="Proteomes" id="UP001064087">
    <property type="component" value="Chromosome"/>
</dbReference>
<sequence length="657" mass="75299">MKNTNVAFVNMPLSTTQQPSLGLSLLKAALQEASIDSDIHYLNIWYAEVVGLDILARIEELPTAQLVGESLFVEALWGQGNVDHDGYFEDVLGDRSLDHRNHVNRFLAKEMANDLRDARHCVEAFLDRCVNEIDWGQYKLVGFTSMFQQHFASLALAKRLKERWPHLHISFGGSNCEAAMGIALLRHFPFVDSVCTGMGDQFFAKFCKDVLNGAPLASYPNIHHRERPIPSSARNVSTSNMDKIPFPDFSDFFFQRVESTPLEQEKMCIMLETSRGCWWGQKHHCTFCGLNGDTLKYSHKSADRALAEFTEIMAQWGHYTRQIAVVDNILPIEYLRTFLPQLKEAGLGIGLFYETKANLTKEQVKLYRDVGLRYIQPGIESLNTDILKGLRKGVSALQNIQLLKWCREYGVKPVWNYLIGIPGETKEDYANQPSIINALHHLSSPTMEWIRIDRFSPYHSNPSEFGISNLRPFSAYRYLYPELKEEDLHSLSYYFVGDFKGKEEAREYADRVEEAIEAWQRNEPSSALFHFASEDALIICDFRSISENPVTVLRGPQRLIYEECDSIKSYEKIKTIASEFLNRDVMDQEIDDWLKPLLDQCLIIEDHKKYVALSVSLENGYFPPETLWSRMERVLTDYPFVFDETVDVPIAAASGVR</sequence>
<dbReference type="PANTHER" id="PTHR43409">
    <property type="entry name" value="ANAEROBIC MAGNESIUM-PROTOPORPHYRIN IX MONOMETHYL ESTER CYCLASE-RELATED"/>
    <property type="match status" value="1"/>
</dbReference>
<dbReference type="InterPro" id="IPR006638">
    <property type="entry name" value="Elp3/MiaA/NifB-like_rSAM"/>
</dbReference>
<keyword evidence="2" id="KW-0949">S-adenosyl-L-methionine</keyword>
<dbReference type="InterPro" id="IPR023984">
    <property type="entry name" value="rSAM_ocin_1"/>
</dbReference>
<dbReference type="InterPro" id="IPR058240">
    <property type="entry name" value="rSAM_sf"/>
</dbReference>
<reference evidence="7" key="1">
    <citation type="submission" date="2022-10" db="EMBL/GenBank/DDBJ databases">
        <title>Roseovarius pelagicus sp. nov., isolated from Arctic seawater.</title>
        <authorList>
            <person name="Hong Y.W."/>
            <person name="Hwang C.Y."/>
        </authorList>
    </citation>
    <scope>NUCLEOTIDE SEQUENCE</scope>
    <source>
        <strain evidence="7">HL-MP18</strain>
    </source>
</reference>
<evidence type="ECO:0000256" key="3">
    <source>
        <dbReference type="ARBA" id="ARBA00022723"/>
    </source>
</evidence>